<evidence type="ECO:0000313" key="4">
    <source>
        <dbReference type="EMBL" id="GFU08404.1"/>
    </source>
</evidence>
<dbReference type="EMBL" id="BMAW01063010">
    <property type="protein sequence ID" value="GFT38283.1"/>
    <property type="molecule type" value="Genomic_DNA"/>
</dbReference>
<name>A0A8X6UGQ9_NEPPI</name>
<dbReference type="AlphaFoldDB" id="A0A8X6UGQ9"/>
<protein>
    <submittedName>
        <fullName evidence="4">Uncharacterized protein</fullName>
    </submittedName>
</protein>
<dbReference type="EMBL" id="BMAW01122520">
    <property type="protein sequence ID" value="GFT99237.1"/>
    <property type="molecule type" value="Genomic_DNA"/>
</dbReference>
<evidence type="ECO:0000313" key="3">
    <source>
        <dbReference type="EMBL" id="GFT99237.1"/>
    </source>
</evidence>
<dbReference type="EMBL" id="BMAW01052240">
    <property type="protein sequence ID" value="GFS84859.1"/>
    <property type="molecule type" value="Genomic_DNA"/>
</dbReference>
<dbReference type="OrthoDB" id="6437576at2759"/>
<organism evidence="4 5">
    <name type="scientific">Nephila pilipes</name>
    <name type="common">Giant wood spider</name>
    <name type="synonym">Nephila maculata</name>
    <dbReference type="NCBI Taxonomy" id="299642"/>
    <lineage>
        <taxon>Eukaryota</taxon>
        <taxon>Metazoa</taxon>
        <taxon>Ecdysozoa</taxon>
        <taxon>Arthropoda</taxon>
        <taxon>Chelicerata</taxon>
        <taxon>Arachnida</taxon>
        <taxon>Araneae</taxon>
        <taxon>Araneomorphae</taxon>
        <taxon>Entelegynae</taxon>
        <taxon>Araneoidea</taxon>
        <taxon>Nephilidae</taxon>
        <taxon>Nephila</taxon>
    </lineage>
</organism>
<keyword evidence="5" id="KW-1185">Reference proteome</keyword>
<evidence type="ECO:0000313" key="5">
    <source>
        <dbReference type="Proteomes" id="UP000887013"/>
    </source>
</evidence>
<proteinExistence type="predicted"/>
<gene>
    <name evidence="1" type="ORF">NPIL_13481</name>
    <name evidence="2" type="ORF">NPIL_136271</name>
    <name evidence="3" type="ORF">NPIL_462991</name>
    <name evidence="4" type="ORF">NPIL_65801</name>
</gene>
<accession>A0A8X6UGQ9</accession>
<dbReference type="Proteomes" id="UP000887013">
    <property type="component" value="Unassembled WGS sequence"/>
</dbReference>
<dbReference type="EMBL" id="BMAW01028641">
    <property type="protein sequence ID" value="GFU08404.1"/>
    <property type="molecule type" value="Genomic_DNA"/>
</dbReference>
<evidence type="ECO:0000313" key="2">
    <source>
        <dbReference type="EMBL" id="GFT38283.1"/>
    </source>
</evidence>
<comment type="caution">
    <text evidence="4">The sequence shown here is derived from an EMBL/GenBank/DDBJ whole genome shotgun (WGS) entry which is preliminary data.</text>
</comment>
<evidence type="ECO:0000313" key="1">
    <source>
        <dbReference type="EMBL" id="GFS84859.1"/>
    </source>
</evidence>
<reference evidence="4" key="1">
    <citation type="submission" date="2020-08" db="EMBL/GenBank/DDBJ databases">
        <title>Multicomponent nature underlies the extraordinary mechanical properties of spider dragline silk.</title>
        <authorList>
            <person name="Kono N."/>
            <person name="Nakamura H."/>
            <person name="Mori M."/>
            <person name="Yoshida Y."/>
            <person name="Ohtoshi R."/>
            <person name="Malay A.D."/>
            <person name="Moran D.A.P."/>
            <person name="Tomita M."/>
            <person name="Numata K."/>
            <person name="Arakawa K."/>
        </authorList>
    </citation>
    <scope>NUCLEOTIDE SEQUENCE</scope>
</reference>
<sequence>MRKSGPQTCFSQCSSGVQSTLLYTQKHQNKIKGGARIHTTLLGDKTSLASYGVANIASNFSCELIAIQEALREYINLNEEGRARGLVIYLLDAIDQMGKTCT</sequence>